<organism evidence="1 2">
    <name type="scientific">Phaeoacremonium minimum (strain UCR-PA7)</name>
    <name type="common">Esca disease fungus</name>
    <name type="synonym">Togninia minima</name>
    <dbReference type="NCBI Taxonomy" id="1286976"/>
    <lineage>
        <taxon>Eukaryota</taxon>
        <taxon>Fungi</taxon>
        <taxon>Dikarya</taxon>
        <taxon>Ascomycota</taxon>
        <taxon>Pezizomycotina</taxon>
        <taxon>Sordariomycetes</taxon>
        <taxon>Sordariomycetidae</taxon>
        <taxon>Togniniales</taxon>
        <taxon>Togniniaceae</taxon>
        <taxon>Phaeoacremonium</taxon>
    </lineage>
</organism>
<gene>
    <name evidence="1" type="ORF">UCRPA7_7345</name>
</gene>
<evidence type="ECO:0000313" key="2">
    <source>
        <dbReference type="Proteomes" id="UP000014074"/>
    </source>
</evidence>
<name>R8BCV3_PHAM7</name>
<dbReference type="KEGG" id="tmn:UCRPA7_7345"/>
<keyword evidence="2" id="KW-1185">Reference proteome</keyword>
<dbReference type="Proteomes" id="UP000014074">
    <property type="component" value="Unassembled WGS sequence"/>
</dbReference>
<dbReference type="OrthoDB" id="2013972at2759"/>
<dbReference type="RefSeq" id="XP_007918068.1">
    <property type="nucleotide sequence ID" value="XM_007919877.1"/>
</dbReference>
<protein>
    <submittedName>
        <fullName evidence="1">Uncharacterized protein</fullName>
    </submittedName>
</protein>
<dbReference type="InterPro" id="IPR029063">
    <property type="entry name" value="SAM-dependent_MTases_sf"/>
</dbReference>
<dbReference type="AlphaFoldDB" id="R8BCV3"/>
<proteinExistence type="predicted"/>
<reference evidence="2" key="1">
    <citation type="journal article" date="2013" name="Genome Announc.">
        <title>Draft genome sequence of the ascomycete Phaeoacremonium aleophilum strain UCR-PA7, a causal agent of the esca disease complex in grapevines.</title>
        <authorList>
            <person name="Blanco-Ulate B."/>
            <person name="Rolshausen P."/>
            <person name="Cantu D."/>
        </authorList>
    </citation>
    <scope>NUCLEOTIDE SEQUENCE [LARGE SCALE GENOMIC DNA]</scope>
    <source>
        <strain evidence="2">UCR-PA7</strain>
    </source>
</reference>
<dbReference type="SUPFAM" id="SSF53335">
    <property type="entry name" value="S-adenosyl-L-methionine-dependent methyltransferases"/>
    <property type="match status" value="1"/>
</dbReference>
<accession>R8BCV3</accession>
<evidence type="ECO:0000313" key="1">
    <source>
        <dbReference type="EMBL" id="EON97139.1"/>
    </source>
</evidence>
<dbReference type="GeneID" id="19328095"/>
<dbReference type="eggNOG" id="ENOG502QSKG">
    <property type="taxonomic scope" value="Eukaryota"/>
</dbReference>
<dbReference type="EMBL" id="KB933286">
    <property type="protein sequence ID" value="EON97139.1"/>
    <property type="molecule type" value="Genomic_DNA"/>
</dbReference>
<sequence>MNQWGKFFIEGGKKLGRTFTIIDDDLQPKGITDAGFTNVQTWDLKAPIGAWPKDRRLKEIGQFAQAALEQDYEGYVSYMANIVLGWSMDEVRVYCAHLRREIRSAKYHVFYRQRVVWAQKPE</sequence>
<dbReference type="HOGENOM" id="CLU_010595_2_4_1"/>